<accession>A0A328YFT6</accession>
<dbReference type="EMBL" id="QLSZ01000018">
    <property type="protein sequence ID" value="RAR69270.1"/>
    <property type="molecule type" value="Genomic_DNA"/>
</dbReference>
<keyword evidence="1" id="KW-1133">Transmembrane helix</keyword>
<keyword evidence="1" id="KW-0472">Membrane</keyword>
<dbReference type="Proteomes" id="UP000248840">
    <property type="component" value="Unassembled WGS sequence"/>
</dbReference>
<name>A0A328YFT6_9FLAO</name>
<protein>
    <submittedName>
        <fullName evidence="2">Uncharacterized protein</fullName>
    </submittedName>
</protein>
<organism evidence="2 3">
    <name type="scientific">Flavobacterium aciduliphilum</name>
    <dbReference type="NCBI Taxonomy" id="1101402"/>
    <lineage>
        <taxon>Bacteria</taxon>
        <taxon>Pseudomonadati</taxon>
        <taxon>Bacteroidota</taxon>
        <taxon>Flavobacteriia</taxon>
        <taxon>Flavobacteriales</taxon>
        <taxon>Flavobacteriaceae</taxon>
        <taxon>Flavobacterium</taxon>
    </lineage>
</organism>
<sequence length="133" mass="15392">MCYLLYICIVKNIVFIIGLLIVLKPVFPVVDYMVNYKYIATVLCENKDKPELNCCGKCHLKKELAKEAENDKPLSSDKKSSQKQEVEFYYYSKSESLVESIRLVRNTFTIHSVYSDLYSFLNSVFVFHPPIAS</sequence>
<dbReference type="AlphaFoldDB" id="A0A328YFT6"/>
<keyword evidence="1" id="KW-0812">Transmembrane</keyword>
<evidence type="ECO:0000313" key="2">
    <source>
        <dbReference type="EMBL" id="RAR69270.1"/>
    </source>
</evidence>
<feature type="transmembrane region" description="Helical" evidence="1">
    <location>
        <begin position="6"/>
        <end position="27"/>
    </location>
</feature>
<keyword evidence="3" id="KW-1185">Reference proteome</keyword>
<reference evidence="2 3" key="1">
    <citation type="submission" date="2018-06" db="EMBL/GenBank/DDBJ databases">
        <title>Genomic Encyclopedia of Archaeal and Bacterial Type Strains, Phase II (KMG-II): from individual species to whole genera.</title>
        <authorList>
            <person name="Goeker M."/>
        </authorList>
    </citation>
    <scope>NUCLEOTIDE SEQUENCE [LARGE SCALE GENOMIC DNA]</scope>
    <source>
        <strain evidence="2 3">DSM 25663</strain>
    </source>
</reference>
<comment type="caution">
    <text evidence="2">The sequence shown here is derived from an EMBL/GenBank/DDBJ whole genome shotgun (WGS) entry which is preliminary data.</text>
</comment>
<proteinExistence type="predicted"/>
<evidence type="ECO:0000256" key="1">
    <source>
        <dbReference type="SAM" id="Phobius"/>
    </source>
</evidence>
<gene>
    <name evidence="2" type="ORF">CLV55_1188</name>
</gene>
<evidence type="ECO:0000313" key="3">
    <source>
        <dbReference type="Proteomes" id="UP000248840"/>
    </source>
</evidence>